<comment type="caution">
    <text evidence="2">The sequence shown here is derived from an EMBL/GenBank/DDBJ whole genome shotgun (WGS) entry which is preliminary data.</text>
</comment>
<keyword evidence="1" id="KW-1133">Transmembrane helix</keyword>
<accession>X6MT96</accession>
<sequence>MLFIAGVEGTGHHLFYSLFQKLSTTDNSIHMEYYDNHPLPTCFRKCEEKYLKGESLSNKCSFNVIGYTHIRIFICFWKEMGEEGYEHCVCMAQELQKASVTLANGSLLYMRSYSYPSGEVHMDAIPDLRQLVQFAQNETNLPYIFDLKVIVMKRRWSDALISACRRFGKCLDRSRMLPYMLSELQDQLSQIGSDFWILLDFNDLVQRPVKYTDILSRFLNIHNRDALAHSLSSTVSISQPTSSTFFRAHAQIHFRGALTKTPNLSFQNKRRETHFFFYFLFFFAILLFPSLLTNCIFWLCYVILKLVEFFVTM</sequence>
<feature type="transmembrane region" description="Helical" evidence="1">
    <location>
        <begin position="275"/>
        <end position="304"/>
    </location>
</feature>
<keyword evidence="1" id="KW-0812">Transmembrane</keyword>
<dbReference type="Gene3D" id="3.40.50.300">
    <property type="entry name" value="P-loop containing nucleotide triphosphate hydrolases"/>
    <property type="match status" value="1"/>
</dbReference>
<gene>
    <name evidence="2" type="ORF">RFI_20116</name>
</gene>
<dbReference type="InterPro" id="IPR027417">
    <property type="entry name" value="P-loop_NTPase"/>
</dbReference>
<dbReference type="SUPFAM" id="SSF52540">
    <property type="entry name" value="P-loop containing nucleoside triphosphate hydrolases"/>
    <property type="match status" value="1"/>
</dbReference>
<protein>
    <recommendedName>
        <fullName evidence="4">Sulfotransferase domain-containing protein</fullName>
    </recommendedName>
</protein>
<dbReference type="OrthoDB" id="205072at2759"/>
<name>X6MT96_RETFI</name>
<evidence type="ECO:0000313" key="3">
    <source>
        <dbReference type="Proteomes" id="UP000023152"/>
    </source>
</evidence>
<evidence type="ECO:0000313" key="2">
    <source>
        <dbReference type="EMBL" id="ETO17213.1"/>
    </source>
</evidence>
<proteinExistence type="predicted"/>
<keyword evidence="1" id="KW-0472">Membrane</keyword>
<evidence type="ECO:0008006" key="4">
    <source>
        <dbReference type="Google" id="ProtNLM"/>
    </source>
</evidence>
<keyword evidence="3" id="KW-1185">Reference proteome</keyword>
<dbReference type="Proteomes" id="UP000023152">
    <property type="component" value="Unassembled WGS sequence"/>
</dbReference>
<dbReference type="EMBL" id="ASPP01017088">
    <property type="protein sequence ID" value="ETO17213.1"/>
    <property type="molecule type" value="Genomic_DNA"/>
</dbReference>
<reference evidence="2 3" key="1">
    <citation type="journal article" date="2013" name="Curr. Biol.">
        <title>The Genome of the Foraminiferan Reticulomyxa filosa.</title>
        <authorList>
            <person name="Glockner G."/>
            <person name="Hulsmann N."/>
            <person name="Schleicher M."/>
            <person name="Noegel A.A."/>
            <person name="Eichinger L."/>
            <person name="Gallinger C."/>
            <person name="Pawlowski J."/>
            <person name="Sierra R."/>
            <person name="Euteneuer U."/>
            <person name="Pillet L."/>
            <person name="Moustafa A."/>
            <person name="Platzer M."/>
            <person name="Groth M."/>
            <person name="Szafranski K."/>
            <person name="Schliwa M."/>
        </authorList>
    </citation>
    <scope>NUCLEOTIDE SEQUENCE [LARGE SCALE GENOMIC DNA]</scope>
</reference>
<dbReference type="AlphaFoldDB" id="X6MT96"/>
<organism evidence="2 3">
    <name type="scientific">Reticulomyxa filosa</name>
    <dbReference type="NCBI Taxonomy" id="46433"/>
    <lineage>
        <taxon>Eukaryota</taxon>
        <taxon>Sar</taxon>
        <taxon>Rhizaria</taxon>
        <taxon>Retaria</taxon>
        <taxon>Foraminifera</taxon>
        <taxon>Monothalamids</taxon>
        <taxon>Reticulomyxidae</taxon>
        <taxon>Reticulomyxa</taxon>
    </lineage>
</organism>
<evidence type="ECO:0000256" key="1">
    <source>
        <dbReference type="SAM" id="Phobius"/>
    </source>
</evidence>